<keyword evidence="9" id="KW-1185">Reference proteome</keyword>
<keyword evidence="3" id="KW-1003">Cell membrane</keyword>
<feature type="transmembrane region" description="Helical" evidence="7">
    <location>
        <begin position="256"/>
        <end position="275"/>
    </location>
</feature>
<dbReference type="Pfam" id="PF02322">
    <property type="entry name" value="Cyt_bd_oxida_II"/>
    <property type="match status" value="1"/>
</dbReference>
<evidence type="ECO:0000256" key="7">
    <source>
        <dbReference type="SAM" id="Phobius"/>
    </source>
</evidence>
<dbReference type="GO" id="GO:0016682">
    <property type="term" value="F:oxidoreductase activity, acting on diphenols and related substances as donors, oxygen as acceptor"/>
    <property type="evidence" value="ECO:0007669"/>
    <property type="project" value="TreeGrafter"/>
</dbReference>
<keyword evidence="4 7" id="KW-0812">Transmembrane</keyword>
<evidence type="ECO:0000256" key="2">
    <source>
        <dbReference type="ARBA" id="ARBA00007543"/>
    </source>
</evidence>
<dbReference type="PANTHER" id="PTHR43141">
    <property type="entry name" value="CYTOCHROME BD2 SUBUNIT II"/>
    <property type="match status" value="1"/>
</dbReference>
<dbReference type="PANTHER" id="PTHR43141:SF4">
    <property type="entry name" value="CYTOCHROME BD2 SUBUNIT II"/>
    <property type="match status" value="1"/>
</dbReference>
<name>A0A9W6CXU4_9BACT</name>
<feature type="transmembrane region" description="Helical" evidence="7">
    <location>
        <begin position="114"/>
        <end position="134"/>
    </location>
</feature>
<gene>
    <name evidence="8" type="ORF">DAMNIGENAA_20670</name>
</gene>
<evidence type="ECO:0000256" key="6">
    <source>
        <dbReference type="ARBA" id="ARBA00023136"/>
    </source>
</evidence>
<dbReference type="NCBIfam" id="TIGR00203">
    <property type="entry name" value="cydB"/>
    <property type="match status" value="1"/>
</dbReference>
<evidence type="ECO:0000256" key="3">
    <source>
        <dbReference type="ARBA" id="ARBA00022475"/>
    </source>
</evidence>
<evidence type="ECO:0000313" key="9">
    <source>
        <dbReference type="Proteomes" id="UP001144372"/>
    </source>
</evidence>
<dbReference type="AlphaFoldDB" id="A0A9W6CXU4"/>
<protein>
    <submittedName>
        <fullName evidence="8">Ubiquinol oxidase subunit II, cyanide insensitive</fullName>
    </submittedName>
</protein>
<dbReference type="GO" id="GO:0009055">
    <property type="term" value="F:electron transfer activity"/>
    <property type="evidence" value="ECO:0007669"/>
    <property type="project" value="TreeGrafter"/>
</dbReference>
<feature type="transmembrane region" description="Helical" evidence="7">
    <location>
        <begin position="72"/>
        <end position="94"/>
    </location>
</feature>
<evidence type="ECO:0000256" key="4">
    <source>
        <dbReference type="ARBA" id="ARBA00022692"/>
    </source>
</evidence>
<dbReference type="GO" id="GO:0070069">
    <property type="term" value="C:cytochrome complex"/>
    <property type="evidence" value="ECO:0007669"/>
    <property type="project" value="TreeGrafter"/>
</dbReference>
<dbReference type="Proteomes" id="UP001144372">
    <property type="component" value="Unassembled WGS sequence"/>
</dbReference>
<evidence type="ECO:0000256" key="5">
    <source>
        <dbReference type="ARBA" id="ARBA00022989"/>
    </source>
</evidence>
<comment type="caution">
    <text evidence="8">The sequence shown here is derived from an EMBL/GenBank/DDBJ whole genome shotgun (WGS) entry which is preliminary data.</text>
</comment>
<proteinExistence type="inferred from homology"/>
<dbReference type="PIRSF" id="PIRSF000267">
    <property type="entry name" value="Cyt_oxidse_sub2"/>
    <property type="match status" value="1"/>
</dbReference>
<keyword evidence="6 7" id="KW-0472">Membrane</keyword>
<feature type="transmembrane region" description="Helical" evidence="7">
    <location>
        <begin position="295"/>
        <end position="315"/>
    </location>
</feature>
<feature type="transmembrane region" description="Helical" evidence="7">
    <location>
        <begin position="154"/>
        <end position="177"/>
    </location>
</feature>
<dbReference type="GO" id="GO:0019646">
    <property type="term" value="P:aerobic electron transport chain"/>
    <property type="evidence" value="ECO:0007669"/>
    <property type="project" value="TreeGrafter"/>
</dbReference>
<comment type="subcellular location">
    <subcellularLocation>
        <location evidence="1">Cell membrane</location>
        <topology evidence="1">Multi-pass membrane protein</topology>
    </subcellularLocation>
</comment>
<accession>A0A9W6CXU4</accession>
<evidence type="ECO:0000256" key="1">
    <source>
        <dbReference type="ARBA" id="ARBA00004651"/>
    </source>
</evidence>
<dbReference type="EMBL" id="BSDR01000001">
    <property type="protein sequence ID" value="GLI34634.1"/>
    <property type="molecule type" value="Genomic_DNA"/>
</dbReference>
<evidence type="ECO:0000313" key="8">
    <source>
        <dbReference type="EMBL" id="GLI34634.1"/>
    </source>
</evidence>
<organism evidence="8 9">
    <name type="scientific">Desulforhabdus amnigena</name>
    <dbReference type="NCBI Taxonomy" id="40218"/>
    <lineage>
        <taxon>Bacteria</taxon>
        <taxon>Pseudomonadati</taxon>
        <taxon>Thermodesulfobacteriota</taxon>
        <taxon>Syntrophobacteria</taxon>
        <taxon>Syntrophobacterales</taxon>
        <taxon>Syntrophobacteraceae</taxon>
        <taxon>Desulforhabdus</taxon>
    </lineage>
</organism>
<keyword evidence="5 7" id="KW-1133">Transmembrane helix</keyword>
<feature type="transmembrane region" description="Helical" evidence="7">
    <location>
        <begin position="7"/>
        <end position="32"/>
    </location>
</feature>
<comment type="similarity">
    <text evidence="2">Belongs to the cytochrome ubiquinol oxidase subunit 2 family.</text>
</comment>
<feature type="transmembrane region" description="Helical" evidence="7">
    <location>
        <begin position="227"/>
        <end position="244"/>
    </location>
</feature>
<dbReference type="GO" id="GO:0005886">
    <property type="term" value="C:plasma membrane"/>
    <property type="evidence" value="ECO:0007669"/>
    <property type="project" value="UniProtKB-SubCell"/>
</dbReference>
<sequence length="331" mass="36615">MDLVHLWLCLVGLVIILYVVLDGFSLGVGMLFPTARNEEERDVLMNSIAPIWDANQTWLVFGGGALFATFPMVYTILFSALYIPLLTFIFGLIFRGVAFEFRANSTRKTKWNRAFFLGSVVAVFAQGITLGGYISGTTVVDGHFAGGPFDWLHAFSVMVGLALIAGYSLLGATYLIIKTTGTVQERARRQAFWLALVVGGFMLLVSVWTPVHDPSIPARWFSVPRVYFIWTFPLLGVVAFFTLLKSLMAKKSVTPFLSAIVLFISAYLGLLAALYPYAIPPAVTVLEAASQRETLIFTLWGACLVLPVVLGYTIYSYWVFRGKVVAEEGYH</sequence>
<dbReference type="InterPro" id="IPR003317">
    <property type="entry name" value="Cyt-d_oxidase_su2"/>
</dbReference>
<feature type="transmembrane region" description="Helical" evidence="7">
    <location>
        <begin position="189"/>
        <end position="207"/>
    </location>
</feature>
<reference evidence="8" key="1">
    <citation type="submission" date="2022-12" db="EMBL/GenBank/DDBJ databases">
        <title>Reference genome sequencing for broad-spectrum identification of bacterial and archaeal isolates by mass spectrometry.</title>
        <authorList>
            <person name="Sekiguchi Y."/>
            <person name="Tourlousse D.M."/>
        </authorList>
    </citation>
    <scope>NUCLEOTIDE SEQUENCE</scope>
    <source>
        <strain evidence="8">ASRB1</strain>
    </source>
</reference>
<dbReference type="RefSeq" id="WP_281794005.1">
    <property type="nucleotide sequence ID" value="NZ_BSDR01000001.1"/>
</dbReference>